<comment type="subcellular location">
    <subcellularLocation>
        <location evidence="1 7">Cell outer membrane</location>
        <topology evidence="1 7">Multi-pass membrane protein</topology>
    </subcellularLocation>
</comment>
<reference evidence="10 11" key="1">
    <citation type="submission" date="2019-01" db="EMBL/GenBank/DDBJ databases">
        <title>Filimonas sp. strain TTM-71.</title>
        <authorList>
            <person name="Chen W.-M."/>
        </authorList>
    </citation>
    <scope>NUCLEOTIDE SEQUENCE [LARGE SCALE GENOMIC DNA]</scope>
    <source>
        <strain evidence="10 11">TTM-71</strain>
    </source>
</reference>
<dbReference type="Gene3D" id="2.170.130.10">
    <property type="entry name" value="TonB-dependent receptor, plug domain"/>
    <property type="match status" value="1"/>
</dbReference>
<feature type="domain" description="Secretin/TonB short N-terminal" evidence="9">
    <location>
        <begin position="72"/>
        <end position="123"/>
    </location>
</feature>
<name>A0A4Q1D238_9BACT</name>
<dbReference type="RefSeq" id="WP_129005333.1">
    <property type="nucleotide sequence ID" value="NZ_SDHZ01000003.1"/>
</dbReference>
<keyword evidence="6 7" id="KW-0998">Cell outer membrane</keyword>
<accession>A0A4Q1D238</accession>
<comment type="caution">
    <text evidence="10">The sequence shown here is derived from an EMBL/GenBank/DDBJ whole genome shotgun (WGS) entry which is preliminary data.</text>
</comment>
<dbReference type="EMBL" id="SDHZ01000003">
    <property type="protein sequence ID" value="RXK81936.1"/>
    <property type="molecule type" value="Genomic_DNA"/>
</dbReference>
<keyword evidence="11" id="KW-1185">Reference proteome</keyword>
<sequence>MQKTAYGCLYTPARRRTRLPAQISKAMRLLSVFLFAALMSAHAAGTAQSVTISGKNLTLKKAFSEIEKQTGYVLFSNKKLLAGAKKVSVSVTNRPLKEALSLLLKDQELDYVLQGKTIILSEKTPPPAAAGFYIPPAIAAIAGRVVDKDGTPMPGVNIMIKGTRKGTITDAGGGFSINAGENDILLVSFIGYATQEITVTAAMVAEKRQLLTLSLIPVSTKLDEIAVTVNTGYQSISRERMTGAYSAVQTKRLENKLQPNLLSALEGQAAGVAITKDGKVEVRGRSTFLANGDPLIVIDGYPASGGLESVNIDNIETITVLKDAVAASIYGARSSNGVIVITTKTPKKGKIQLGYKGSTGITLRPNLSYLNKTSAADFVDAEIDNYNSDAANVQWDYEVYATYGRVTQLMVMKDQGLISEAEVNAELNQLRKNNTIGQLEHHLFRNRLTQQHNLSISSSTDKNATNAAVRYISNRNNMAGSKDNRLILDLRNDWKPLNGVTVKIFSNTNFSNSAMPLNGNDMLDFTTWSIMRPYYNIVDASGKPQNIPAVRPELIEQYAAYGGLKSMDYNPLNDLGLATTKNQSYLARLGASISVNIADGLSAELGGAWTRGSSMIRRLQDANSFYVKSLYNASASISSPGKHYLPDGAIINEARNQNESYTFRAQANYNKTFRSVHKLSAIAGGEVNKDVIDNNTAPTRVGYNDQAGTFSPFNYLDFNSYAYSADFLFPDGMATVSNGNYSLRDNRFVSVYANGSYEYNNRFILSSSIRIDQANLFGSNPKYRYKPNWSVGGTYKLGQEKFFHVPWIDKLNIRGSYGINGNISLNQGPYLLVAPGTFSTVSGAISYTISSLPNKDLRWERTVISNIGTDISLFKGKLNLTIDYYNKLSKDLLAPDFIDPTYGRFSVTRNAGVARNTGIELSLESDVMRNKNFGWNIYFNGSYNKSKVLQFNYEYPSTGLLTYSAISSTLGSNAGAVLETSYPLDALFSYRFAGLDNTGTPQYYNATKNKVYGNDVAVRDMVYSGTARPKFILSLTNTFSYQRFDLSFMLISQLGAVFRRDAFNGNNIDHKDVGQRWRKPGDEDHTIYPRLVAFSSDAWYFPYSDILIEKADFMKLRDVTLSYRLDNKLWGNSGLNNARLYFQGRNLWTVKANKAGIDPEAIQQGLNATVDRTLPMMPEFYIGLSVNL</sequence>
<dbReference type="AlphaFoldDB" id="A0A4Q1D238"/>
<dbReference type="Gene3D" id="3.55.50.30">
    <property type="match status" value="1"/>
</dbReference>
<dbReference type="SUPFAM" id="SSF56935">
    <property type="entry name" value="Porins"/>
    <property type="match status" value="1"/>
</dbReference>
<evidence type="ECO:0000313" key="10">
    <source>
        <dbReference type="EMBL" id="RXK81936.1"/>
    </source>
</evidence>
<feature type="signal peptide" evidence="8">
    <location>
        <begin position="1"/>
        <end position="43"/>
    </location>
</feature>
<feature type="chain" id="PRO_5020239382" evidence="8">
    <location>
        <begin position="44"/>
        <end position="1188"/>
    </location>
</feature>
<keyword evidence="4 7" id="KW-0812">Transmembrane</keyword>
<dbReference type="PROSITE" id="PS52016">
    <property type="entry name" value="TONB_DEPENDENT_REC_3"/>
    <property type="match status" value="1"/>
</dbReference>
<dbReference type="NCBIfam" id="TIGR04056">
    <property type="entry name" value="OMP_RagA_SusC"/>
    <property type="match status" value="1"/>
</dbReference>
<dbReference type="Pfam" id="PF13715">
    <property type="entry name" value="CarbopepD_reg_2"/>
    <property type="match status" value="1"/>
</dbReference>
<evidence type="ECO:0000313" key="11">
    <source>
        <dbReference type="Proteomes" id="UP000290545"/>
    </source>
</evidence>
<keyword evidence="8" id="KW-0732">Signal</keyword>
<gene>
    <name evidence="10" type="ORF">ESB13_19335</name>
</gene>
<dbReference type="InterPro" id="IPR037066">
    <property type="entry name" value="Plug_dom_sf"/>
</dbReference>
<keyword evidence="5 7" id="KW-0472">Membrane</keyword>
<dbReference type="Proteomes" id="UP000290545">
    <property type="component" value="Unassembled WGS sequence"/>
</dbReference>
<organism evidence="10 11">
    <name type="scientific">Filimonas effusa</name>
    <dbReference type="NCBI Taxonomy" id="2508721"/>
    <lineage>
        <taxon>Bacteria</taxon>
        <taxon>Pseudomonadati</taxon>
        <taxon>Bacteroidota</taxon>
        <taxon>Chitinophagia</taxon>
        <taxon>Chitinophagales</taxon>
        <taxon>Chitinophagaceae</taxon>
        <taxon>Filimonas</taxon>
    </lineage>
</organism>
<proteinExistence type="inferred from homology"/>
<dbReference type="NCBIfam" id="TIGR04057">
    <property type="entry name" value="SusC_RagA_signa"/>
    <property type="match status" value="1"/>
</dbReference>
<evidence type="ECO:0000256" key="3">
    <source>
        <dbReference type="ARBA" id="ARBA00022452"/>
    </source>
</evidence>
<evidence type="ECO:0000256" key="8">
    <source>
        <dbReference type="SAM" id="SignalP"/>
    </source>
</evidence>
<dbReference type="InterPro" id="IPR008969">
    <property type="entry name" value="CarboxyPept-like_regulatory"/>
</dbReference>
<dbReference type="InterPro" id="IPR023997">
    <property type="entry name" value="TonB-dep_OMP_SusC/RagA_CS"/>
</dbReference>
<dbReference type="InterPro" id="IPR012910">
    <property type="entry name" value="Plug_dom"/>
</dbReference>
<keyword evidence="3 7" id="KW-1134">Transmembrane beta strand</keyword>
<evidence type="ECO:0000256" key="2">
    <source>
        <dbReference type="ARBA" id="ARBA00022448"/>
    </source>
</evidence>
<dbReference type="Gene3D" id="2.40.170.20">
    <property type="entry name" value="TonB-dependent receptor, beta-barrel domain"/>
    <property type="match status" value="1"/>
</dbReference>
<dbReference type="SMART" id="SM00965">
    <property type="entry name" value="STN"/>
    <property type="match status" value="1"/>
</dbReference>
<evidence type="ECO:0000256" key="1">
    <source>
        <dbReference type="ARBA" id="ARBA00004571"/>
    </source>
</evidence>
<dbReference type="Gene3D" id="2.60.40.1120">
    <property type="entry name" value="Carboxypeptidase-like, regulatory domain"/>
    <property type="match status" value="1"/>
</dbReference>
<dbReference type="SUPFAM" id="SSF49464">
    <property type="entry name" value="Carboxypeptidase regulatory domain-like"/>
    <property type="match status" value="1"/>
</dbReference>
<dbReference type="GO" id="GO:0009279">
    <property type="term" value="C:cell outer membrane"/>
    <property type="evidence" value="ECO:0007669"/>
    <property type="project" value="UniProtKB-SubCell"/>
</dbReference>
<dbReference type="InterPro" id="IPR011662">
    <property type="entry name" value="Secretin/TonB_short_N"/>
</dbReference>
<evidence type="ECO:0000256" key="6">
    <source>
        <dbReference type="ARBA" id="ARBA00023237"/>
    </source>
</evidence>
<dbReference type="Pfam" id="PF07715">
    <property type="entry name" value="Plug"/>
    <property type="match status" value="1"/>
</dbReference>
<evidence type="ECO:0000259" key="9">
    <source>
        <dbReference type="SMART" id="SM00965"/>
    </source>
</evidence>
<protein>
    <submittedName>
        <fullName evidence="10">SusC/RagA family TonB-linked outer membrane protein</fullName>
    </submittedName>
</protein>
<dbReference type="InterPro" id="IPR036942">
    <property type="entry name" value="Beta-barrel_TonB_sf"/>
</dbReference>
<evidence type="ECO:0000256" key="7">
    <source>
        <dbReference type="PROSITE-ProRule" id="PRU01360"/>
    </source>
</evidence>
<comment type="similarity">
    <text evidence="7">Belongs to the TonB-dependent receptor family.</text>
</comment>
<keyword evidence="2 7" id="KW-0813">Transport</keyword>
<dbReference type="InterPro" id="IPR023996">
    <property type="entry name" value="TonB-dep_OMP_SusC/RagA"/>
</dbReference>
<evidence type="ECO:0000256" key="4">
    <source>
        <dbReference type="ARBA" id="ARBA00022692"/>
    </source>
</evidence>
<dbReference type="Pfam" id="PF07660">
    <property type="entry name" value="STN"/>
    <property type="match status" value="1"/>
</dbReference>
<evidence type="ECO:0000256" key="5">
    <source>
        <dbReference type="ARBA" id="ARBA00023136"/>
    </source>
</evidence>
<dbReference type="OrthoDB" id="9768177at2"/>
<dbReference type="InterPro" id="IPR039426">
    <property type="entry name" value="TonB-dep_rcpt-like"/>
</dbReference>